<proteinExistence type="predicted"/>
<evidence type="ECO:0000313" key="2">
    <source>
        <dbReference type="Proteomes" id="UP000433366"/>
    </source>
</evidence>
<accession>A0A6B0B6P2</accession>
<protein>
    <submittedName>
        <fullName evidence="1">Glycosyl transferase family 1</fullName>
    </submittedName>
</protein>
<gene>
    <name evidence="1" type="ORF">GO793_07855</name>
</gene>
<dbReference type="EMBL" id="WPRH01000466">
    <property type="protein sequence ID" value="MVI55764.1"/>
    <property type="molecule type" value="Genomic_DNA"/>
</dbReference>
<dbReference type="Gene3D" id="3.40.50.2000">
    <property type="entry name" value="Glycogen Phosphorylase B"/>
    <property type="match status" value="2"/>
</dbReference>
<comment type="caution">
    <text evidence="1">The sequence shown here is derived from an EMBL/GenBank/DDBJ whole genome shotgun (WGS) entry which is preliminary data.</text>
</comment>
<reference evidence="1 2" key="1">
    <citation type="submission" date="2019-11" db="EMBL/GenBank/DDBJ databases">
        <title>Implementation of targeted gown and glove precautions to prevent Staphylococcus aureus acquisition in community-based nursing homes.</title>
        <authorList>
            <person name="Stine O.C."/>
        </authorList>
    </citation>
    <scope>NUCLEOTIDE SEQUENCE [LARGE SCALE GENOMIC DNA]</scope>
    <source>
        <strain evidence="1 2">S_4031.LGMP.AI</strain>
    </source>
</reference>
<dbReference type="AlphaFoldDB" id="A0A6B0B6P2"/>
<evidence type="ECO:0000313" key="1">
    <source>
        <dbReference type="EMBL" id="MVI55764.1"/>
    </source>
</evidence>
<dbReference type="Proteomes" id="UP000433366">
    <property type="component" value="Unassembled WGS sequence"/>
</dbReference>
<feature type="non-terminal residue" evidence="1">
    <location>
        <position position="328"/>
    </location>
</feature>
<organism evidence="1 2">
    <name type="scientific">Staphylococcus aureus</name>
    <dbReference type="NCBI Taxonomy" id="1280"/>
    <lineage>
        <taxon>Bacteria</taxon>
        <taxon>Bacillati</taxon>
        <taxon>Bacillota</taxon>
        <taxon>Bacilli</taxon>
        <taxon>Bacillales</taxon>
        <taxon>Staphylococcaceae</taxon>
        <taxon>Staphylococcus</taxon>
    </lineage>
</organism>
<dbReference type="GO" id="GO:0016740">
    <property type="term" value="F:transferase activity"/>
    <property type="evidence" value="ECO:0007669"/>
    <property type="project" value="UniProtKB-KW"/>
</dbReference>
<keyword evidence="1" id="KW-0808">Transferase</keyword>
<sequence>MNYFVGNSLGVNLTGIEKAIINRLILFKEMGRPVQCVFLSWNRYLYRNAQNYITSSDYINMYDFFQEATYLEHNEPFDWLSYWTDECHYTLKHVENSHDFRIYDQERFLMYAHFQDPKYRILDYVNHFDSQRRKVKRDFYDVRGFLSCSRILVDKQQTLCEFFYNPEGDTKLEKYFSYKDGKPEVQKIIVYYANKLYFFNNETELGAFFIKQLYQHGDLFFSDRNVYTAPIFNLTPKSIPVVAVLHSTHIKNIDALDSSPFKNVYKAMFENLSRYRAIIVSTEQQKLDVEKRINHTIPVVNIPVGYSETIDTPVQTLDQRSVKLISVA</sequence>
<name>A0A6B0B6P2_STAAU</name>